<reference evidence="2" key="1">
    <citation type="submission" date="2012-06" db="EMBL/GenBank/DDBJ databases">
        <title>The complete genome of Flexibacter litoralis DSM 6794.</title>
        <authorList>
            <person name="Lucas S."/>
            <person name="Copeland A."/>
            <person name="Lapidus A."/>
            <person name="Glavina del Rio T."/>
            <person name="Dalin E."/>
            <person name="Tice H."/>
            <person name="Bruce D."/>
            <person name="Goodwin L."/>
            <person name="Pitluck S."/>
            <person name="Peters L."/>
            <person name="Ovchinnikova G."/>
            <person name="Lu M."/>
            <person name="Kyrpides N."/>
            <person name="Mavromatis K."/>
            <person name="Ivanova N."/>
            <person name="Brettin T."/>
            <person name="Detter J.C."/>
            <person name="Han C."/>
            <person name="Larimer F."/>
            <person name="Land M."/>
            <person name="Hauser L."/>
            <person name="Markowitz V."/>
            <person name="Cheng J.-F."/>
            <person name="Hugenholtz P."/>
            <person name="Woyke T."/>
            <person name="Wu D."/>
            <person name="Spring S."/>
            <person name="Lang E."/>
            <person name="Kopitz M."/>
            <person name="Brambilla E."/>
            <person name="Klenk H.-P."/>
            <person name="Eisen J.A."/>
        </authorList>
    </citation>
    <scope>NUCLEOTIDE SEQUENCE [LARGE SCALE GENOMIC DNA]</scope>
    <source>
        <strain evidence="2">ATCC 23117 / DSM 6794 / NBRC 15988 / NCIMB 1366 / Sio-4</strain>
    </source>
</reference>
<dbReference type="AlphaFoldDB" id="I4APN0"/>
<dbReference type="Proteomes" id="UP000006054">
    <property type="component" value="Chromosome"/>
</dbReference>
<evidence type="ECO:0000313" key="2">
    <source>
        <dbReference type="Proteomes" id="UP000006054"/>
    </source>
</evidence>
<evidence type="ECO:0000313" key="1">
    <source>
        <dbReference type="EMBL" id="AFM05915.1"/>
    </source>
</evidence>
<keyword evidence="2" id="KW-1185">Reference proteome</keyword>
<sequence length="97" mass="11541">MSKLQRIAKAIEREADYRKERVLLFWKKKYKNMCIGVTANPVAMKRELGKPKSWICWEATSEEEAQKIANYFAKKGMKWDYKEPAQSVWKSLYVYVV</sequence>
<dbReference type="RefSeq" id="WP_014799339.1">
    <property type="nucleotide sequence ID" value="NC_018018.1"/>
</dbReference>
<dbReference type="KEGG" id="fli:Fleli_3597"/>
<accession>I4APN0</accession>
<gene>
    <name evidence="1" type="ordered locus">Fleli_3597</name>
</gene>
<dbReference type="EMBL" id="CP003345">
    <property type="protein sequence ID" value="AFM05915.1"/>
    <property type="molecule type" value="Genomic_DNA"/>
</dbReference>
<proteinExistence type="predicted"/>
<dbReference type="HOGENOM" id="CLU_2342640_0_0_10"/>
<name>I4APN0_BERLS</name>
<organism evidence="1 2">
    <name type="scientific">Bernardetia litoralis (strain ATCC 23117 / DSM 6794 / NBRC 15988 / NCIMB 1366 / Fx l1 / Sio-4)</name>
    <name type="common">Flexibacter litoralis</name>
    <dbReference type="NCBI Taxonomy" id="880071"/>
    <lineage>
        <taxon>Bacteria</taxon>
        <taxon>Pseudomonadati</taxon>
        <taxon>Bacteroidota</taxon>
        <taxon>Cytophagia</taxon>
        <taxon>Cytophagales</taxon>
        <taxon>Bernardetiaceae</taxon>
        <taxon>Bernardetia</taxon>
    </lineage>
</organism>
<protein>
    <submittedName>
        <fullName evidence="1">Uncharacterized protein</fullName>
    </submittedName>
</protein>